<evidence type="ECO:0000256" key="2">
    <source>
        <dbReference type="ARBA" id="ARBA00022691"/>
    </source>
</evidence>
<dbReference type="PROSITE" id="PS00092">
    <property type="entry name" value="N6_MTASE"/>
    <property type="match status" value="1"/>
</dbReference>
<dbReference type="InterPro" id="IPR007848">
    <property type="entry name" value="Small_mtfrase_dom"/>
</dbReference>
<dbReference type="GO" id="GO:0032259">
    <property type="term" value="P:methylation"/>
    <property type="evidence" value="ECO:0007669"/>
    <property type="project" value="UniProtKB-KW"/>
</dbReference>
<dbReference type="Proteomes" id="UP000005709">
    <property type="component" value="Unassembled WGS sequence"/>
</dbReference>
<evidence type="ECO:0000256" key="1">
    <source>
        <dbReference type="ARBA" id="ARBA00022603"/>
    </source>
</evidence>
<dbReference type="GO" id="GO:0008757">
    <property type="term" value="F:S-adenosylmethionine-dependent methyltransferase activity"/>
    <property type="evidence" value="ECO:0007669"/>
    <property type="project" value="UniProtKB-ARBA"/>
</dbReference>
<accession>C8PJN7</accession>
<dbReference type="InterPro" id="IPR002052">
    <property type="entry name" value="DNA_methylase_N6_adenine_CS"/>
</dbReference>
<organism evidence="4 5">
    <name type="scientific">Campylobacter gracilis RM3268</name>
    <dbReference type="NCBI Taxonomy" id="553220"/>
    <lineage>
        <taxon>Bacteria</taxon>
        <taxon>Pseudomonadati</taxon>
        <taxon>Campylobacterota</taxon>
        <taxon>Epsilonproteobacteria</taxon>
        <taxon>Campylobacterales</taxon>
        <taxon>Campylobacteraceae</taxon>
        <taxon>Campylobacter</taxon>
    </lineage>
</organism>
<evidence type="ECO:0000313" key="4">
    <source>
        <dbReference type="EMBL" id="EEV17142.1"/>
    </source>
</evidence>
<dbReference type="eggNOG" id="COG4123">
    <property type="taxonomic scope" value="Bacteria"/>
</dbReference>
<proteinExistence type="predicted"/>
<dbReference type="Pfam" id="PF05175">
    <property type="entry name" value="MTS"/>
    <property type="match status" value="1"/>
</dbReference>
<gene>
    <name evidence="4" type="ORF">CAMGR0001_1437</name>
</gene>
<feature type="domain" description="Methyltransferase small" evidence="3">
    <location>
        <begin position="211"/>
        <end position="331"/>
    </location>
</feature>
<dbReference type="EMBL" id="ACYG01000027">
    <property type="protein sequence ID" value="EEV17142.1"/>
    <property type="molecule type" value="Genomic_DNA"/>
</dbReference>
<dbReference type="RefSeq" id="WP_005872144.1">
    <property type="nucleotide sequence ID" value="NZ_ACYG01000027.1"/>
</dbReference>
<dbReference type="SUPFAM" id="SSF53335">
    <property type="entry name" value="S-adenosyl-L-methionine-dependent methyltransferases"/>
    <property type="match status" value="1"/>
</dbReference>
<dbReference type="Gene3D" id="3.40.50.150">
    <property type="entry name" value="Vaccinia Virus protein VP39"/>
    <property type="match status" value="1"/>
</dbReference>
<dbReference type="PANTHER" id="PTHR47739">
    <property type="entry name" value="TRNA1(VAL) (ADENINE(37)-N6)-METHYLTRANSFERASE"/>
    <property type="match status" value="1"/>
</dbReference>
<dbReference type="InterPro" id="IPR050210">
    <property type="entry name" value="tRNA_Adenine-N(6)_MTase"/>
</dbReference>
<dbReference type="AlphaFoldDB" id="C8PJN7"/>
<dbReference type="GO" id="GO:0003676">
    <property type="term" value="F:nucleic acid binding"/>
    <property type="evidence" value="ECO:0007669"/>
    <property type="project" value="InterPro"/>
</dbReference>
<dbReference type="InterPro" id="IPR029063">
    <property type="entry name" value="SAM-dependent_MTases_sf"/>
</dbReference>
<keyword evidence="4" id="KW-0808">Transferase</keyword>
<dbReference type="OrthoDB" id="5354196at2"/>
<name>C8PJN7_9BACT</name>
<evidence type="ECO:0000313" key="5">
    <source>
        <dbReference type="Proteomes" id="UP000005709"/>
    </source>
</evidence>
<keyword evidence="5" id="KW-1185">Reference proteome</keyword>
<sequence length="413" mass="45974">MRLYQPKKGYRYTSDTIFLWNFIRSSGVRKADVASQNDSWALGCGAEFKGATDGGFNAKFCAADYVGDEVEFCAEDCAFSKEESYAANHSVGDDRDFGGKGCAEFQAEFKMEFQAEFWEKFQSGRYKNSYFQNDEARHALKPGSASGENFKFCDEQIAQSLESQKTHDKDFASKFEDAKARADFAAERLCDGGFAVCDERSPKGALNPRAIYGDVLDVGAGCGILGLLLKRDFKSINLSLLEIQERNLEILKLNSSQNGLAAEILHADFAEFKSEKRFDFIVSNPPFYRERISLSKEPHMALSKSTASLSLRDFVRSANAHLKPGGTLIFCYEAGKLAKICELLGEFRLNLTRLGFVYPDISKPAKLALLQARKNSRSPCEIVLPIYASAHGRRTAQAHAIYKSADLTSVDYE</sequence>
<comment type="caution">
    <text evidence="4">The sequence shown here is derived from an EMBL/GenBank/DDBJ whole genome shotgun (WGS) entry which is preliminary data.</text>
</comment>
<keyword evidence="1 4" id="KW-0489">Methyltransferase</keyword>
<dbReference type="CDD" id="cd02440">
    <property type="entry name" value="AdoMet_MTases"/>
    <property type="match status" value="1"/>
</dbReference>
<evidence type="ECO:0000259" key="3">
    <source>
        <dbReference type="Pfam" id="PF05175"/>
    </source>
</evidence>
<dbReference type="PANTHER" id="PTHR47739:SF1">
    <property type="entry name" value="TRNA1(VAL) (ADENINE(37)-N6)-METHYLTRANSFERASE"/>
    <property type="match status" value="1"/>
</dbReference>
<reference evidence="4 5" key="1">
    <citation type="submission" date="2009-07" db="EMBL/GenBank/DDBJ databases">
        <authorList>
            <person name="Madupu R."/>
            <person name="Sebastian Y."/>
            <person name="Durkin A.S."/>
            <person name="Torralba M."/>
            <person name="Methe B."/>
            <person name="Sutton G.G."/>
            <person name="Strausberg R.L."/>
            <person name="Nelson K.E."/>
        </authorList>
    </citation>
    <scope>NUCLEOTIDE SEQUENCE [LARGE SCALE GENOMIC DNA]</scope>
    <source>
        <strain evidence="4 5">RM3268</strain>
    </source>
</reference>
<dbReference type="STRING" id="824.CGRAC_0787"/>
<protein>
    <submittedName>
        <fullName evidence="4">Methyltransferase domain protein</fullName>
    </submittedName>
</protein>
<keyword evidence="2" id="KW-0949">S-adenosyl-L-methionine</keyword>
<dbReference type="GO" id="GO:0008170">
    <property type="term" value="F:N-methyltransferase activity"/>
    <property type="evidence" value="ECO:0007669"/>
    <property type="project" value="UniProtKB-ARBA"/>
</dbReference>